<gene>
    <name evidence="1" type="ORF">Tco_1082852</name>
</gene>
<keyword evidence="1" id="KW-0695">RNA-directed DNA polymerase</keyword>
<dbReference type="GO" id="GO:0003964">
    <property type="term" value="F:RNA-directed DNA polymerase activity"/>
    <property type="evidence" value="ECO:0007669"/>
    <property type="project" value="UniProtKB-KW"/>
</dbReference>
<dbReference type="Proteomes" id="UP001151760">
    <property type="component" value="Unassembled WGS sequence"/>
</dbReference>
<dbReference type="InterPro" id="IPR052343">
    <property type="entry name" value="Retrotransposon-Effector_Assoc"/>
</dbReference>
<keyword evidence="2" id="KW-1185">Reference proteome</keyword>
<accession>A0ABQ5I1M8</accession>
<keyword evidence="1" id="KW-0548">Nucleotidyltransferase</keyword>
<proteinExistence type="predicted"/>
<keyword evidence="1" id="KW-0808">Transferase</keyword>
<reference evidence="1" key="2">
    <citation type="submission" date="2022-01" db="EMBL/GenBank/DDBJ databases">
        <authorList>
            <person name="Yamashiro T."/>
            <person name="Shiraishi A."/>
            <person name="Satake H."/>
            <person name="Nakayama K."/>
        </authorList>
    </citation>
    <scope>NUCLEOTIDE SEQUENCE</scope>
</reference>
<evidence type="ECO:0000313" key="1">
    <source>
        <dbReference type="EMBL" id="GJT94007.1"/>
    </source>
</evidence>
<comment type="caution">
    <text evidence="1">The sequence shown here is derived from an EMBL/GenBank/DDBJ whole genome shotgun (WGS) entry which is preliminary data.</text>
</comment>
<name>A0ABQ5I1M8_9ASTR</name>
<protein>
    <submittedName>
        <fullName evidence="1">RNA-directed DNA polymerase, eukaryota, reverse transcriptase zinc-binding domain protein</fullName>
    </submittedName>
</protein>
<dbReference type="PANTHER" id="PTHR46890">
    <property type="entry name" value="NON-LTR RETROLELEMENT REVERSE TRANSCRIPTASE-LIKE PROTEIN-RELATED"/>
    <property type="match status" value="1"/>
</dbReference>
<evidence type="ECO:0000313" key="2">
    <source>
        <dbReference type="Proteomes" id="UP001151760"/>
    </source>
</evidence>
<sequence length="158" mass="18046">MKDSNEMIKKVSKKEVKEALFDIKDEKAPGPDRFTSKFFKETWGTVREDVCLAIQQFFETGKLLGEVNATLISLVPKIKTPNKVLDYRQIACCNLIYMCISKILTYRMKTILGKLVDENQSAFIAGRQTTNNILLAQELLRGYNRKSLGKKCAFKIDL</sequence>
<dbReference type="EMBL" id="BQNB010020256">
    <property type="protein sequence ID" value="GJT94007.1"/>
    <property type="molecule type" value="Genomic_DNA"/>
</dbReference>
<reference evidence="1" key="1">
    <citation type="journal article" date="2022" name="Int. J. Mol. Sci.">
        <title>Draft Genome of Tanacetum Coccineum: Genomic Comparison of Closely Related Tanacetum-Family Plants.</title>
        <authorList>
            <person name="Yamashiro T."/>
            <person name="Shiraishi A."/>
            <person name="Nakayama K."/>
            <person name="Satake H."/>
        </authorList>
    </citation>
    <scope>NUCLEOTIDE SEQUENCE</scope>
</reference>
<dbReference type="PANTHER" id="PTHR46890:SF48">
    <property type="entry name" value="RNA-DIRECTED DNA POLYMERASE"/>
    <property type="match status" value="1"/>
</dbReference>
<organism evidence="1 2">
    <name type="scientific">Tanacetum coccineum</name>
    <dbReference type="NCBI Taxonomy" id="301880"/>
    <lineage>
        <taxon>Eukaryota</taxon>
        <taxon>Viridiplantae</taxon>
        <taxon>Streptophyta</taxon>
        <taxon>Embryophyta</taxon>
        <taxon>Tracheophyta</taxon>
        <taxon>Spermatophyta</taxon>
        <taxon>Magnoliopsida</taxon>
        <taxon>eudicotyledons</taxon>
        <taxon>Gunneridae</taxon>
        <taxon>Pentapetalae</taxon>
        <taxon>asterids</taxon>
        <taxon>campanulids</taxon>
        <taxon>Asterales</taxon>
        <taxon>Asteraceae</taxon>
        <taxon>Asteroideae</taxon>
        <taxon>Anthemideae</taxon>
        <taxon>Anthemidinae</taxon>
        <taxon>Tanacetum</taxon>
    </lineage>
</organism>